<dbReference type="InterPro" id="IPR007915">
    <property type="entry name" value="TMEM258/Ost5"/>
</dbReference>
<accession>A0ABQ8NJ30</accession>
<organism evidence="7 8">
    <name type="scientific">Pyricularia grisea</name>
    <name type="common">Crabgrass-specific blast fungus</name>
    <name type="synonym">Magnaporthe grisea</name>
    <dbReference type="NCBI Taxonomy" id="148305"/>
    <lineage>
        <taxon>Eukaryota</taxon>
        <taxon>Fungi</taxon>
        <taxon>Dikarya</taxon>
        <taxon>Ascomycota</taxon>
        <taxon>Pezizomycotina</taxon>
        <taxon>Sordariomycetes</taxon>
        <taxon>Sordariomycetidae</taxon>
        <taxon>Magnaporthales</taxon>
        <taxon>Pyriculariaceae</taxon>
        <taxon>Pyricularia</taxon>
    </lineage>
</organism>
<comment type="function">
    <text evidence="6">Subunit of the oligosaccharyl transferase (OST) complex that catalyzes the initial transfer of a defined glycan (Glc(3)Man(9)GlcNAc(2) in eukaryotes) from the lipid carrier dolichol-pyrophosphate to an asparagine residue within an Asn-X-Ser/Thr consensus motif in nascent polypeptide chains, the first step in protein N-glycosylation. N-glycosylation occurs cotranslationally and the complex associates with the Sec61 complex at the channel-forming translocon complex that mediates protein translocation across the endoplasmic reticulum (ER). All subunits are required for a maximal enzyme activity.</text>
</comment>
<dbReference type="Pfam" id="PF05251">
    <property type="entry name" value="Ost5"/>
    <property type="match status" value="1"/>
</dbReference>
<evidence type="ECO:0000313" key="7">
    <source>
        <dbReference type="EMBL" id="KAI6297420.1"/>
    </source>
</evidence>
<keyword evidence="8" id="KW-1185">Reference proteome</keyword>
<evidence type="ECO:0000256" key="5">
    <source>
        <dbReference type="ARBA" id="ARBA00023136"/>
    </source>
</evidence>
<comment type="subunit">
    <text evidence="6">Component of the oligosaccharyltransferase (OST) complex.</text>
</comment>
<keyword evidence="3 6" id="KW-0812">Transmembrane</keyword>
<reference evidence="7" key="1">
    <citation type="submission" date="2021-01" db="EMBL/GenBank/DDBJ databases">
        <title>Deciphering the adaptive evolutionary patterns associated with biogeogrpahic diversity in the finger millet blast pathogen Magnaporthe oryzae in Eastern Africa.</title>
        <authorList>
            <person name="Onyema G."/>
            <person name="Shittu T.A."/>
            <person name="Dodsworth S."/>
            <person name="Devilliers S."/>
            <person name="Muthumeenakshi S."/>
            <person name="Sreenivasaprasad S."/>
        </authorList>
    </citation>
    <scope>NUCLEOTIDE SEQUENCE</scope>
    <source>
        <strain evidence="7">D15/s37</strain>
    </source>
</reference>
<dbReference type="EMBL" id="JABSND010000112">
    <property type="protein sequence ID" value="KAI6297420.1"/>
    <property type="molecule type" value="Genomic_DNA"/>
</dbReference>
<evidence type="ECO:0000256" key="1">
    <source>
        <dbReference type="ARBA" id="ARBA00004141"/>
    </source>
</evidence>
<proteinExistence type="inferred from homology"/>
<comment type="subcellular location">
    <subcellularLocation>
        <location evidence="1 6">Membrane</location>
        <topology evidence="1 6">Multi-pass membrane protein</topology>
    </subcellularLocation>
</comment>
<keyword evidence="5 6" id="KW-0472">Membrane</keyword>
<comment type="similarity">
    <text evidence="2 6">Belongs to the OST5 family.</text>
</comment>
<dbReference type="Proteomes" id="UP001059893">
    <property type="component" value="Unassembled WGS sequence"/>
</dbReference>
<comment type="caution">
    <text evidence="7">The sequence shown here is derived from an EMBL/GenBank/DDBJ whole genome shotgun (WGS) entry which is preliminary data.</text>
</comment>
<protein>
    <recommendedName>
        <fullName evidence="6">Dolichyl-diphosphooligosaccharide-protein glycosyltransferase subunit OST5</fullName>
    </recommendedName>
</protein>
<evidence type="ECO:0000256" key="2">
    <source>
        <dbReference type="ARBA" id="ARBA00009825"/>
    </source>
</evidence>
<evidence type="ECO:0000313" key="8">
    <source>
        <dbReference type="Proteomes" id="UP001059893"/>
    </source>
</evidence>
<evidence type="ECO:0000256" key="3">
    <source>
        <dbReference type="ARBA" id="ARBA00022692"/>
    </source>
</evidence>
<evidence type="ECO:0000256" key="6">
    <source>
        <dbReference type="RuleBase" id="RU367008"/>
    </source>
</evidence>
<feature type="transmembrane region" description="Helical" evidence="6">
    <location>
        <begin position="27"/>
        <end position="46"/>
    </location>
</feature>
<name>A0ABQ8NJ30_PYRGI</name>
<evidence type="ECO:0000256" key="4">
    <source>
        <dbReference type="ARBA" id="ARBA00022989"/>
    </source>
</evidence>
<comment type="caution">
    <text evidence="6">Lacks conserved residue(s) required for the propagation of feature annotation.</text>
</comment>
<keyword evidence="4 6" id="KW-1133">Transmembrane helix</keyword>
<sequence length="65" mass="6751">MDSSLYQLWQESSSDLFQPALAKGNQTIAAALLLALGITSTGLFALNRSFVNIVALGVPASLALA</sequence>
<gene>
    <name evidence="7" type="ORF">MCOR33_006254</name>
</gene>